<accession>A0A3N2PXN0</accession>
<organism evidence="1 2">
    <name type="scientific">Sodiomyces alkalinus (strain CBS 110278 / VKM F-3762 / F11)</name>
    <name type="common">Alkaliphilic filamentous fungus</name>
    <dbReference type="NCBI Taxonomy" id="1314773"/>
    <lineage>
        <taxon>Eukaryota</taxon>
        <taxon>Fungi</taxon>
        <taxon>Dikarya</taxon>
        <taxon>Ascomycota</taxon>
        <taxon>Pezizomycotina</taxon>
        <taxon>Sordariomycetes</taxon>
        <taxon>Hypocreomycetidae</taxon>
        <taxon>Glomerellales</taxon>
        <taxon>Plectosphaerellaceae</taxon>
        <taxon>Sodiomyces</taxon>
    </lineage>
</organism>
<dbReference type="AlphaFoldDB" id="A0A3N2PXN0"/>
<name>A0A3N2PXN0_SODAK</name>
<keyword evidence="2" id="KW-1185">Reference proteome</keyword>
<sequence>MRQIEAPKNSTDTQIERLCKENVLCQDCHISGVEFPTTEPLTRIYPVDNVVAIVVDIAEGGGKFKIYNLDDKFVGNVGYEAESEHMMIVQWQKG</sequence>
<dbReference type="RefSeq" id="XP_028467096.1">
    <property type="nucleotide sequence ID" value="XM_028611791.1"/>
</dbReference>
<evidence type="ECO:0000313" key="2">
    <source>
        <dbReference type="Proteomes" id="UP000272025"/>
    </source>
</evidence>
<dbReference type="GeneID" id="39580269"/>
<dbReference type="Proteomes" id="UP000272025">
    <property type="component" value="Unassembled WGS sequence"/>
</dbReference>
<protein>
    <submittedName>
        <fullName evidence="1">Uncharacterized protein</fullName>
    </submittedName>
</protein>
<reference evidence="1 2" key="1">
    <citation type="journal article" date="2018" name="Mol. Ecol.">
        <title>The obligate alkalophilic soda-lake fungus Sodiomyces alkalinus has shifted to a protein diet.</title>
        <authorList>
            <person name="Grum-Grzhimaylo A.A."/>
            <person name="Falkoski D.L."/>
            <person name="van den Heuvel J."/>
            <person name="Valero-Jimenez C.A."/>
            <person name="Min B."/>
            <person name="Choi I.G."/>
            <person name="Lipzen A."/>
            <person name="Daum C.G."/>
            <person name="Aanen D.K."/>
            <person name="Tsang A."/>
            <person name="Henrissat B."/>
            <person name="Bilanenko E.N."/>
            <person name="de Vries R.P."/>
            <person name="van Kan J.A.L."/>
            <person name="Grigoriev I.V."/>
            <person name="Debets A.J.M."/>
        </authorList>
    </citation>
    <scope>NUCLEOTIDE SEQUENCE [LARGE SCALE GENOMIC DNA]</scope>
    <source>
        <strain evidence="1 2">F11</strain>
    </source>
</reference>
<gene>
    <name evidence="1" type="ORF">SODALDRAFT_332726</name>
</gene>
<dbReference type="EMBL" id="ML119054">
    <property type="protein sequence ID" value="ROT39290.1"/>
    <property type="molecule type" value="Genomic_DNA"/>
</dbReference>
<evidence type="ECO:0000313" key="1">
    <source>
        <dbReference type="EMBL" id="ROT39290.1"/>
    </source>
</evidence>
<proteinExistence type="predicted"/>